<comment type="subcellular location">
    <subcellularLocation>
        <location evidence="1">Membrane</location>
        <topology evidence="1">Multi-pass membrane protein</topology>
    </subcellularLocation>
</comment>
<feature type="transmembrane region" description="Helical" evidence="5">
    <location>
        <begin position="274"/>
        <end position="292"/>
    </location>
</feature>
<dbReference type="GO" id="GO:0016874">
    <property type="term" value="F:ligase activity"/>
    <property type="evidence" value="ECO:0007669"/>
    <property type="project" value="UniProtKB-KW"/>
</dbReference>
<dbReference type="InterPro" id="IPR007016">
    <property type="entry name" value="O-antigen_ligase-rel_domated"/>
</dbReference>
<keyword evidence="4 5" id="KW-0472">Membrane</keyword>
<evidence type="ECO:0000256" key="1">
    <source>
        <dbReference type="ARBA" id="ARBA00004141"/>
    </source>
</evidence>
<feature type="transmembrane region" description="Helical" evidence="5">
    <location>
        <begin position="403"/>
        <end position="424"/>
    </location>
</feature>
<evidence type="ECO:0000313" key="8">
    <source>
        <dbReference type="Proteomes" id="UP001017257"/>
    </source>
</evidence>
<feature type="transmembrane region" description="Helical" evidence="5">
    <location>
        <begin position="236"/>
        <end position="267"/>
    </location>
</feature>
<gene>
    <name evidence="7" type="ORF">HPT29_013720</name>
</gene>
<keyword evidence="7" id="KW-0436">Ligase</keyword>
<accession>A0ABY5RKV6</accession>
<reference evidence="7" key="1">
    <citation type="submission" date="2022-08" db="EMBL/GenBank/DDBJ databases">
        <title>Microvirga terrae sp. nov., isolated from soil.</title>
        <authorList>
            <person name="Kim K.H."/>
            <person name="Seo Y.L."/>
            <person name="Kim J.M."/>
            <person name="Lee J.K."/>
            <person name="Han D.M."/>
            <person name="Jeon C.O."/>
        </authorList>
    </citation>
    <scope>NUCLEOTIDE SEQUENCE</scope>
    <source>
        <strain evidence="7">R24</strain>
    </source>
</reference>
<keyword evidence="2 5" id="KW-0812">Transmembrane</keyword>
<feature type="domain" description="O-antigen ligase-related" evidence="6">
    <location>
        <begin position="238"/>
        <end position="380"/>
    </location>
</feature>
<feature type="transmembrane region" description="Helical" evidence="5">
    <location>
        <begin position="430"/>
        <end position="449"/>
    </location>
</feature>
<proteinExistence type="predicted"/>
<keyword evidence="3 5" id="KW-1133">Transmembrane helix</keyword>
<dbReference type="Pfam" id="PF04932">
    <property type="entry name" value="Wzy_C"/>
    <property type="match status" value="1"/>
</dbReference>
<feature type="transmembrane region" description="Helical" evidence="5">
    <location>
        <begin position="12"/>
        <end position="29"/>
    </location>
</feature>
<dbReference type="InterPro" id="IPR051533">
    <property type="entry name" value="WaaL-like"/>
</dbReference>
<dbReference type="Proteomes" id="UP001017257">
    <property type="component" value="Chromosome"/>
</dbReference>
<dbReference type="RefSeq" id="WP_173945275.1">
    <property type="nucleotide sequence ID" value="NZ_CP102845.1"/>
</dbReference>
<evidence type="ECO:0000256" key="3">
    <source>
        <dbReference type="ARBA" id="ARBA00022989"/>
    </source>
</evidence>
<feature type="transmembrane region" description="Helical" evidence="5">
    <location>
        <begin position="35"/>
        <end position="53"/>
    </location>
</feature>
<name>A0ABY5RKV6_9HYPH</name>
<evidence type="ECO:0000313" key="7">
    <source>
        <dbReference type="EMBL" id="UVF17603.1"/>
    </source>
</evidence>
<evidence type="ECO:0000256" key="5">
    <source>
        <dbReference type="SAM" id="Phobius"/>
    </source>
</evidence>
<feature type="transmembrane region" description="Helical" evidence="5">
    <location>
        <begin position="171"/>
        <end position="191"/>
    </location>
</feature>
<evidence type="ECO:0000256" key="4">
    <source>
        <dbReference type="ARBA" id="ARBA00023136"/>
    </source>
</evidence>
<sequence length="457" mass="50058">MAHFRDAFRSQSVLLFLVLSAGGVLALLVSNDPRAPWLFSAGLCGIAIGYFLFQRPLTTLYIALFLHLTPTGIRFDDRIFDPIVHLTTALALASWLSNTVAHRRPITWNMICVITALYMSWGIVSLLWAPDIVEGRKKLVAYAIGFLLIFLITNQIKSLRALDGLMRVLRLNAWIIVIGGIYAALLGNFTLGDRLKVLNMNENALGMVLLLMLPGVIWPVFRSEGVKRRLMLTVSIAYVLFTVVLVALSGSRGSTIAVVIVLVTFAFSRPTRPWGMIGVFIVIGAVLGAPFLEGGLSKRFMEGEGGNLGGRAELWDASRLLIYDHPLTGAGIGNGAALLPQYVQEVSNDPYKLGRATYPSHNPILEASTDTGLPGMSIYLCLYASAVIQFVRSRRRACAREKALLPYFHVMFGVALAFLIAAMKSGGLEAQPTLFLLLALLVIPAQFSYRTRVSETL</sequence>
<protein>
    <submittedName>
        <fullName evidence="7">O-antigen ligase family protein</fullName>
    </submittedName>
</protein>
<feature type="transmembrane region" description="Helical" evidence="5">
    <location>
        <begin position="139"/>
        <end position="156"/>
    </location>
</feature>
<organism evidence="7 8">
    <name type="scientific">Microvirga terrae</name>
    <dbReference type="NCBI Taxonomy" id="2740529"/>
    <lineage>
        <taxon>Bacteria</taxon>
        <taxon>Pseudomonadati</taxon>
        <taxon>Pseudomonadota</taxon>
        <taxon>Alphaproteobacteria</taxon>
        <taxon>Hyphomicrobiales</taxon>
        <taxon>Methylobacteriaceae</taxon>
        <taxon>Microvirga</taxon>
    </lineage>
</organism>
<evidence type="ECO:0000259" key="6">
    <source>
        <dbReference type="Pfam" id="PF04932"/>
    </source>
</evidence>
<feature type="transmembrane region" description="Helical" evidence="5">
    <location>
        <begin position="203"/>
        <end position="221"/>
    </location>
</feature>
<dbReference type="PANTHER" id="PTHR37422:SF23">
    <property type="entry name" value="TEICHURONIC ACID BIOSYNTHESIS PROTEIN TUAE"/>
    <property type="match status" value="1"/>
</dbReference>
<keyword evidence="8" id="KW-1185">Reference proteome</keyword>
<feature type="transmembrane region" description="Helical" evidence="5">
    <location>
        <begin position="106"/>
        <end position="127"/>
    </location>
</feature>
<dbReference type="PANTHER" id="PTHR37422">
    <property type="entry name" value="TEICHURONIC ACID BIOSYNTHESIS PROTEIN TUAE"/>
    <property type="match status" value="1"/>
</dbReference>
<dbReference type="EMBL" id="CP102845">
    <property type="protein sequence ID" value="UVF17603.1"/>
    <property type="molecule type" value="Genomic_DNA"/>
</dbReference>
<evidence type="ECO:0000256" key="2">
    <source>
        <dbReference type="ARBA" id="ARBA00022692"/>
    </source>
</evidence>